<dbReference type="AlphaFoldDB" id="A0A853DG64"/>
<dbReference type="InterPro" id="IPR023346">
    <property type="entry name" value="Lysozyme-like_dom_sf"/>
</dbReference>
<dbReference type="Gene3D" id="1.10.530.10">
    <property type="match status" value="1"/>
</dbReference>
<gene>
    <name evidence="2" type="ORF">HNR15_003550</name>
</gene>
<dbReference type="Proteomes" id="UP000571817">
    <property type="component" value="Unassembled WGS sequence"/>
</dbReference>
<evidence type="ECO:0000313" key="2">
    <source>
        <dbReference type="EMBL" id="NYJ76532.1"/>
    </source>
</evidence>
<accession>A0A853DG64</accession>
<dbReference type="Pfam" id="PF01464">
    <property type="entry name" value="SLT"/>
    <property type="match status" value="1"/>
</dbReference>
<dbReference type="RefSeq" id="WP_179483923.1">
    <property type="nucleotide sequence ID" value="NZ_JACCFW010000003.1"/>
</dbReference>
<evidence type="ECO:0000259" key="1">
    <source>
        <dbReference type="Pfam" id="PF01464"/>
    </source>
</evidence>
<organism evidence="2 3">
    <name type="scientific">Allobranchiibius huperziae</name>
    <dbReference type="NCBI Taxonomy" id="1874116"/>
    <lineage>
        <taxon>Bacteria</taxon>
        <taxon>Bacillati</taxon>
        <taxon>Actinomycetota</taxon>
        <taxon>Actinomycetes</taxon>
        <taxon>Micrococcales</taxon>
        <taxon>Dermacoccaceae</taxon>
        <taxon>Allobranchiibius</taxon>
    </lineage>
</organism>
<dbReference type="SUPFAM" id="SSF53955">
    <property type="entry name" value="Lysozyme-like"/>
    <property type="match status" value="1"/>
</dbReference>
<dbReference type="InterPro" id="IPR008258">
    <property type="entry name" value="Transglycosylase_SLT_dom_1"/>
</dbReference>
<dbReference type="CDD" id="cd13399">
    <property type="entry name" value="Slt35-like"/>
    <property type="match status" value="1"/>
</dbReference>
<protein>
    <recommendedName>
        <fullName evidence="1">Transglycosylase SLT domain-containing protein</fullName>
    </recommendedName>
</protein>
<feature type="domain" description="Transglycosylase SLT" evidence="1">
    <location>
        <begin position="67"/>
        <end position="168"/>
    </location>
</feature>
<evidence type="ECO:0000313" key="3">
    <source>
        <dbReference type="Proteomes" id="UP000571817"/>
    </source>
</evidence>
<dbReference type="PANTHER" id="PTHR37423:SF2">
    <property type="entry name" value="MEMBRANE-BOUND LYTIC MUREIN TRANSGLYCOSYLASE C"/>
    <property type="match status" value="1"/>
</dbReference>
<sequence>MGGKGIGGAVLGVAAIPVMVVVAVSGAAPTPPTAPGGGLNSAGIPADLVPLIQAAGTVCAGITAPDIAAQLKAESNFNPNATSSVGAQGIAQFMPGTWKTWGQDYNHNGTNSPLDPGDAIPAQAHFMCALYAQVSSLLKAGAVKGDPNDLAWAAYNAGLGAVQAAGGVPQNGQTPAYIANIRKFLAQFTLPGGGLAAGASLAQTVLAYAWHTNQGQDHLAQMPQYAAAVKAAETSGHFYAHQIGEVPIGRPEGDHCSATVSLIATTAVDPTYNDSGLLAQGAGFVPVQEAWLAAHWQALGSASSLSLSQLRPGDIGISNGGGLTHVWMYVGSIPGFTGNFVEGSYGYGSHVGFAPQARQSSTVLYAGHPNAVYYRKK</sequence>
<comment type="caution">
    <text evidence="2">The sequence shown here is derived from an EMBL/GenBank/DDBJ whole genome shotgun (WGS) entry which is preliminary data.</text>
</comment>
<dbReference type="PANTHER" id="PTHR37423">
    <property type="entry name" value="SOLUBLE LYTIC MUREIN TRANSGLYCOSYLASE-RELATED"/>
    <property type="match status" value="1"/>
</dbReference>
<keyword evidence="3" id="KW-1185">Reference proteome</keyword>
<proteinExistence type="predicted"/>
<name>A0A853DG64_9MICO</name>
<dbReference type="EMBL" id="JACCFW010000003">
    <property type="protein sequence ID" value="NYJ76532.1"/>
    <property type="molecule type" value="Genomic_DNA"/>
</dbReference>
<reference evidence="2 3" key="1">
    <citation type="submission" date="2020-07" db="EMBL/GenBank/DDBJ databases">
        <title>Sequencing the genomes of 1000 actinobacteria strains.</title>
        <authorList>
            <person name="Klenk H.-P."/>
        </authorList>
    </citation>
    <scope>NUCLEOTIDE SEQUENCE [LARGE SCALE GENOMIC DNA]</scope>
    <source>
        <strain evidence="2 3">DSM 29531</strain>
    </source>
</reference>